<evidence type="ECO:0008006" key="5">
    <source>
        <dbReference type="Google" id="ProtNLM"/>
    </source>
</evidence>
<keyword evidence="2" id="KW-1133">Transmembrane helix</keyword>
<comment type="caution">
    <text evidence="3">The sequence shown here is derived from an EMBL/GenBank/DDBJ whole genome shotgun (WGS) entry which is preliminary data.</text>
</comment>
<evidence type="ECO:0000313" key="4">
    <source>
        <dbReference type="Proteomes" id="UP001143480"/>
    </source>
</evidence>
<reference evidence="3" key="1">
    <citation type="journal article" date="2014" name="Int. J. Syst. Evol. Microbiol.">
        <title>Complete genome sequence of Corynebacterium casei LMG S-19264T (=DSM 44701T), isolated from a smear-ripened cheese.</title>
        <authorList>
            <consortium name="US DOE Joint Genome Institute (JGI-PGF)"/>
            <person name="Walter F."/>
            <person name="Albersmeier A."/>
            <person name="Kalinowski J."/>
            <person name="Ruckert C."/>
        </authorList>
    </citation>
    <scope>NUCLEOTIDE SEQUENCE</scope>
    <source>
        <strain evidence="3">VKM Ac-1321</strain>
    </source>
</reference>
<proteinExistence type="predicted"/>
<name>A0A9W6KL99_9ACTN</name>
<feature type="compositionally biased region" description="Pro residues" evidence="1">
    <location>
        <begin position="1"/>
        <end position="43"/>
    </location>
</feature>
<dbReference type="Proteomes" id="UP001143480">
    <property type="component" value="Unassembled WGS sequence"/>
</dbReference>
<evidence type="ECO:0000256" key="2">
    <source>
        <dbReference type="SAM" id="Phobius"/>
    </source>
</evidence>
<accession>A0A9W6KL99</accession>
<keyword evidence="2" id="KW-0472">Membrane</keyword>
<dbReference type="EMBL" id="BSFP01000042">
    <property type="protein sequence ID" value="GLL04172.1"/>
    <property type="molecule type" value="Genomic_DNA"/>
</dbReference>
<feature type="region of interest" description="Disordered" evidence="1">
    <location>
        <begin position="1"/>
        <end position="76"/>
    </location>
</feature>
<keyword evidence="4" id="KW-1185">Reference proteome</keyword>
<evidence type="ECO:0000256" key="1">
    <source>
        <dbReference type="SAM" id="MobiDB-lite"/>
    </source>
</evidence>
<protein>
    <recommendedName>
        <fullName evidence="5">DUF3105 domain-containing protein</fullName>
    </recommendedName>
</protein>
<dbReference type="AlphaFoldDB" id="A0A9W6KL99"/>
<dbReference type="Pfam" id="PF11303">
    <property type="entry name" value="DUF3105"/>
    <property type="match status" value="1"/>
</dbReference>
<dbReference type="InterPro" id="IPR021454">
    <property type="entry name" value="DUF3105"/>
</dbReference>
<feature type="compositionally biased region" description="Pro residues" evidence="1">
    <location>
        <begin position="51"/>
        <end position="74"/>
    </location>
</feature>
<gene>
    <name evidence="3" type="ORF">GCM10017581_059190</name>
</gene>
<reference evidence="3" key="2">
    <citation type="submission" date="2023-01" db="EMBL/GenBank/DDBJ databases">
        <authorList>
            <person name="Sun Q."/>
            <person name="Evtushenko L."/>
        </authorList>
    </citation>
    <scope>NUCLEOTIDE SEQUENCE</scope>
    <source>
        <strain evidence="3">VKM Ac-1321</strain>
    </source>
</reference>
<organism evidence="3 4">
    <name type="scientific">Dactylosporangium matsuzakiense</name>
    <dbReference type="NCBI Taxonomy" id="53360"/>
    <lineage>
        <taxon>Bacteria</taxon>
        <taxon>Bacillati</taxon>
        <taxon>Actinomycetota</taxon>
        <taxon>Actinomycetes</taxon>
        <taxon>Micromonosporales</taxon>
        <taxon>Micromonosporaceae</taxon>
        <taxon>Dactylosporangium</taxon>
    </lineage>
</organism>
<sequence>MTGAYPEPPPYGAPQPQGQQPPPPPVSPYGPPVDSGYPPPGQQMPPQAQYGPPPGQYGPPQYGPPPGSYPPPPYVAGAPAQKGNRGVVIALSVVGVLGLLCVAGVVAAFYFVGKEREGGPSQASGEISGVIDYRLTHPDWLEREHLADGEKPEYRMVPAAGGRHFGNWQRCLGDVYSAPVVEGRAVHSLEHGAVWITYQPSLAKSDVDKLAGKVRNNDFMLMSPYDGQPSPISLQAWGYQLPLDKADDPRVDQFIKKYRETASLEPGTPCSNGLAD</sequence>
<keyword evidence="2" id="KW-0812">Transmembrane</keyword>
<evidence type="ECO:0000313" key="3">
    <source>
        <dbReference type="EMBL" id="GLL04172.1"/>
    </source>
</evidence>
<feature type="transmembrane region" description="Helical" evidence="2">
    <location>
        <begin position="87"/>
        <end position="112"/>
    </location>
</feature>